<dbReference type="RefSeq" id="WP_219750856.1">
    <property type="nucleotide sequence ID" value="NZ_JAHXZN010000022.1"/>
</dbReference>
<evidence type="ECO:0000313" key="2">
    <source>
        <dbReference type="Proteomes" id="UP000759103"/>
    </source>
</evidence>
<gene>
    <name evidence="1" type="ORF">KZ820_21605</name>
</gene>
<evidence type="ECO:0000313" key="1">
    <source>
        <dbReference type="EMBL" id="MBW6533343.1"/>
    </source>
</evidence>
<evidence type="ECO:0008006" key="3">
    <source>
        <dbReference type="Google" id="ProtNLM"/>
    </source>
</evidence>
<dbReference type="Gene3D" id="1.10.3230.30">
    <property type="entry name" value="Phage gp6-like head-tail connector protein"/>
    <property type="match status" value="1"/>
</dbReference>
<dbReference type="Proteomes" id="UP000759103">
    <property type="component" value="Unassembled WGS sequence"/>
</dbReference>
<keyword evidence="2" id="KW-1185">Reference proteome</keyword>
<name>A0ABS7BUR6_9SPHN</name>
<reference evidence="1 2" key="1">
    <citation type="submission" date="2021-07" db="EMBL/GenBank/DDBJ databases">
        <title>Sphingomonas sp.</title>
        <authorList>
            <person name="Feng G."/>
            <person name="Li J."/>
            <person name="Pan M."/>
        </authorList>
    </citation>
    <scope>NUCLEOTIDE SEQUENCE [LARGE SCALE GENOMIC DNA]</scope>
    <source>
        <strain evidence="1 2">RRHST34</strain>
    </source>
</reference>
<comment type="caution">
    <text evidence="1">The sequence shown here is derived from an EMBL/GenBank/DDBJ whole genome shotgun (WGS) entry which is preliminary data.</text>
</comment>
<proteinExistence type="predicted"/>
<dbReference type="EMBL" id="JAHXZN010000022">
    <property type="protein sequence ID" value="MBW6533343.1"/>
    <property type="molecule type" value="Genomic_DNA"/>
</dbReference>
<sequence>MPILSGAPGAVVLGEADRAAALAALRAELRAAATDDDALALALVETALGAAELFLGQVLIARALVAALPARAAWQPLPARPVRHVEAPAAAMVDIDEQGTGWVRSAAPVEITFTAGLAGDWAGLPAALRHGAVLLAAYLFADRGGATPLPAAVTALWRPHRTLRLLAEARA</sequence>
<organism evidence="1 2">
    <name type="scientific">Sphingomonas citri</name>
    <dbReference type="NCBI Taxonomy" id="2862499"/>
    <lineage>
        <taxon>Bacteria</taxon>
        <taxon>Pseudomonadati</taxon>
        <taxon>Pseudomonadota</taxon>
        <taxon>Alphaproteobacteria</taxon>
        <taxon>Sphingomonadales</taxon>
        <taxon>Sphingomonadaceae</taxon>
        <taxon>Sphingomonas</taxon>
    </lineage>
</organism>
<protein>
    <recommendedName>
        <fullName evidence="3">PhiE125 gp8 family phage protein</fullName>
    </recommendedName>
</protein>
<accession>A0ABS7BUR6</accession>